<sequence length="170" mass="20279">MLLFGDETRSRRRFSAEISTFWRRDPFSSSFLCRKLHFLATRPVLVVVFVRKSPLFGDETRSRRRFETENAIFWRREPFSSSFLRRNLHFLVTTPVLVVAFGRKTHFFGDETPSRRRFCAENSFFWRRNPFSSSFLCGKLTFLATTPFLVVTFGRETPFFGDETRSRRLF</sequence>
<evidence type="ECO:0008006" key="3">
    <source>
        <dbReference type="Google" id="ProtNLM"/>
    </source>
</evidence>
<proteinExistence type="predicted"/>
<name>A0ABD4AAF1_9BACI</name>
<gene>
    <name evidence="1" type="ORF">B4167_1719</name>
</gene>
<accession>A0ABD4AAF1</accession>
<dbReference type="AlphaFoldDB" id="A0ABD4AAF1"/>
<comment type="caution">
    <text evidence="1">The sequence shown here is derived from an EMBL/GenBank/DDBJ whole genome shotgun (WGS) entry which is preliminary data.</text>
</comment>
<evidence type="ECO:0000313" key="2">
    <source>
        <dbReference type="Proteomes" id="UP000032076"/>
    </source>
</evidence>
<evidence type="ECO:0000313" key="1">
    <source>
        <dbReference type="EMBL" id="KIO73994.1"/>
    </source>
</evidence>
<reference evidence="1 2" key="1">
    <citation type="submission" date="2015-01" db="EMBL/GenBank/DDBJ databases">
        <title>Draft Genome Sequences of Four Bacillus thermoamylovorans Strains, Isolated From Food Products.</title>
        <authorList>
            <person name="Krawcyk A.O."/>
            <person name="Berendsen E.M."/>
            <person name="Eijlander R.T."/>
            <person name="de Jong A."/>
            <person name="Wells-Bennik M."/>
            <person name="Kuipers O.P."/>
        </authorList>
    </citation>
    <scope>NUCLEOTIDE SEQUENCE [LARGE SCALE GENOMIC DNA]</scope>
    <source>
        <strain evidence="1 2">B4167</strain>
    </source>
</reference>
<dbReference type="EMBL" id="JXLU01000018">
    <property type="protein sequence ID" value="KIO73994.1"/>
    <property type="molecule type" value="Genomic_DNA"/>
</dbReference>
<organism evidence="1 2">
    <name type="scientific">Caldibacillus thermoamylovorans</name>
    <dbReference type="NCBI Taxonomy" id="35841"/>
    <lineage>
        <taxon>Bacteria</taxon>
        <taxon>Bacillati</taxon>
        <taxon>Bacillota</taxon>
        <taxon>Bacilli</taxon>
        <taxon>Bacillales</taxon>
        <taxon>Bacillaceae</taxon>
        <taxon>Caldibacillus</taxon>
    </lineage>
</organism>
<protein>
    <recommendedName>
        <fullName evidence="3">Transmembrane protein</fullName>
    </recommendedName>
</protein>
<dbReference type="Proteomes" id="UP000032076">
    <property type="component" value="Unassembled WGS sequence"/>
</dbReference>